<dbReference type="SUPFAM" id="SSF52402">
    <property type="entry name" value="Adenine nucleotide alpha hydrolases-like"/>
    <property type="match status" value="2"/>
</dbReference>
<dbReference type="CDD" id="cd00293">
    <property type="entry name" value="USP-like"/>
    <property type="match status" value="2"/>
</dbReference>
<dbReference type="PANTHER" id="PTHR46268:SF6">
    <property type="entry name" value="UNIVERSAL STRESS PROTEIN UP12"/>
    <property type="match status" value="1"/>
</dbReference>
<dbReference type="Pfam" id="PF00582">
    <property type="entry name" value="Usp"/>
    <property type="match status" value="2"/>
</dbReference>
<proteinExistence type="inferred from homology"/>
<dbReference type="EMBL" id="UGRY01000002">
    <property type="protein sequence ID" value="SUA72840.1"/>
    <property type="molecule type" value="Genomic_DNA"/>
</dbReference>
<protein>
    <submittedName>
        <fullName evidence="3">Universal stress protein UspE</fullName>
    </submittedName>
</protein>
<dbReference type="AlphaFoldDB" id="A0A378Y8H0"/>
<organism evidence="3 4">
    <name type="scientific">Nocardia otitidiscaviarum</name>
    <dbReference type="NCBI Taxonomy" id="1823"/>
    <lineage>
        <taxon>Bacteria</taxon>
        <taxon>Bacillati</taxon>
        <taxon>Actinomycetota</taxon>
        <taxon>Actinomycetes</taxon>
        <taxon>Mycobacteriales</taxon>
        <taxon>Nocardiaceae</taxon>
        <taxon>Nocardia</taxon>
    </lineage>
</organism>
<feature type="domain" description="UspA" evidence="2">
    <location>
        <begin position="10"/>
        <end position="126"/>
    </location>
</feature>
<sequence>MNREEAVPCVMVPLDGSVQARRALEPAVRVAQVLGCPVELVTVYDQVRGRWARDIEETADQLPYDQVEVAVVGSGWPGEVIADMAADQPGTLICMATQDHDELQRLVLGSVSTHLIRAVDGPILFVGPGYTGHTDTAGYRRLVVCIDESARAATAVSLAAEWARLLTLEVELVHVAADESSCRAIEPALTSHVQHLTASGLTATATVLVDDNPAQAIAELLTSRPYALALTVSQGRGSLTRLLLGSVTAELLTRSDVPVLVAQAS</sequence>
<dbReference type="InterPro" id="IPR006015">
    <property type="entry name" value="Universal_stress_UspA"/>
</dbReference>
<reference evidence="3 4" key="1">
    <citation type="submission" date="2018-06" db="EMBL/GenBank/DDBJ databases">
        <authorList>
            <consortium name="Pathogen Informatics"/>
            <person name="Doyle S."/>
        </authorList>
    </citation>
    <scope>NUCLEOTIDE SEQUENCE [LARGE SCALE GENOMIC DNA]</scope>
    <source>
        <strain evidence="3 4">NCTC1934</strain>
    </source>
</reference>
<evidence type="ECO:0000256" key="1">
    <source>
        <dbReference type="ARBA" id="ARBA00008791"/>
    </source>
</evidence>
<dbReference type="InterPro" id="IPR006016">
    <property type="entry name" value="UspA"/>
</dbReference>
<evidence type="ECO:0000313" key="3">
    <source>
        <dbReference type="EMBL" id="SUA72840.1"/>
    </source>
</evidence>
<dbReference type="PANTHER" id="PTHR46268">
    <property type="entry name" value="STRESS RESPONSE PROTEIN NHAX"/>
    <property type="match status" value="1"/>
</dbReference>
<evidence type="ECO:0000259" key="2">
    <source>
        <dbReference type="Pfam" id="PF00582"/>
    </source>
</evidence>
<name>A0A378Y8H0_9NOCA</name>
<keyword evidence="4" id="KW-1185">Reference proteome</keyword>
<dbReference type="InterPro" id="IPR014729">
    <property type="entry name" value="Rossmann-like_a/b/a_fold"/>
</dbReference>
<evidence type="ECO:0000313" key="4">
    <source>
        <dbReference type="Proteomes" id="UP000255467"/>
    </source>
</evidence>
<comment type="similarity">
    <text evidence="1">Belongs to the universal stress protein A family.</text>
</comment>
<accession>A0A378Y8H0</accession>
<dbReference type="Proteomes" id="UP000255467">
    <property type="component" value="Unassembled WGS sequence"/>
</dbReference>
<dbReference type="PRINTS" id="PR01438">
    <property type="entry name" value="UNVRSLSTRESS"/>
</dbReference>
<gene>
    <name evidence="3" type="ORF">NCTC1934_00270</name>
</gene>
<dbReference type="Gene3D" id="3.40.50.620">
    <property type="entry name" value="HUPs"/>
    <property type="match status" value="2"/>
</dbReference>
<feature type="domain" description="UspA" evidence="2">
    <location>
        <begin position="139"/>
        <end position="262"/>
    </location>
</feature>